<evidence type="ECO:0000313" key="9">
    <source>
        <dbReference type="EMBL" id="SDM32077.1"/>
    </source>
</evidence>
<dbReference type="AlphaFoldDB" id="A0A1G9S9T7"/>
<dbReference type="Pfam" id="PF00437">
    <property type="entry name" value="T2SSE"/>
    <property type="match status" value="1"/>
</dbReference>
<feature type="domain" description="Bacterial type II secretion system protein E" evidence="8">
    <location>
        <begin position="53"/>
        <end position="331"/>
    </location>
</feature>
<keyword evidence="6" id="KW-0067">ATP-binding</keyword>
<evidence type="ECO:0000313" key="10">
    <source>
        <dbReference type="Proteomes" id="UP000199063"/>
    </source>
</evidence>
<evidence type="ECO:0000256" key="2">
    <source>
        <dbReference type="ARBA" id="ARBA00006611"/>
    </source>
</evidence>
<dbReference type="EMBL" id="FNHI01000006">
    <property type="protein sequence ID" value="SDM32077.1"/>
    <property type="molecule type" value="Genomic_DNA"/>
</dbReference>
<evidence type="ECO:0000259" key="8">
    <source>
        <dbReference type="Pfam" id="PF00437"/>
    </source>
</evidence>
<dbReference type="Proteomes" id="UP000199063">
    <property type="component" value="Unassembled WGS sequence"/>
</dbReference>
<reference evidence="10" key="1">
    <citation type="submission" date="2016-10" db="EMBL/GenBank/DDBJ databases">
        <authorList>
            <person name="Varghese N."/>
            <person name="Submissions S."/>
        </authorList>
    </citation>
    <scope>NUCLEOTIDE SEQUENCE [LARGE SCALE GENOMIC DNA]</scope>
    <source>
        <strain evidence="10">CGMCC 4.7042</strain>
    </source>
</reference>
<dbReference type="FunFam" id="3.40.50.300:FF:001596">
    <property type="entry name" value="Secretion protein, partial"/>
    <property type="match status" value="1"/>
</dbReference>
<dbReference type="RefSeq" id="WP_093653892.1">
    <property type="nucleotide sequence ID" value="NZ_FNHI01000006.1"/>
</dbReference>
<name>A0A1G9S9T7_9ACTN</name>
<keyword evidence="10" id="KW-1185">Reference proteome</keyword>
<evidence type="ECO:0000256" key="1">
    <source>
        <dbReference type="ARBA" id="ARBA00004496"/>
    </source>
</evidence>
<dbReference type="InterPro" id="IPR022399">
    <property type="entry name" value="TadA-like_ATPase"/>
</dbReference>
<dbReference type="GO" id="GO:0005737">
    <property type="term" value="C:cytoplasm"/>
    <property type="evidence" value="ECO:0007669"/>
    <property type="project" value="UniProtKB-SubCell"/>
</dbReference>
<dbReference type="PANTHER" id="PTHR30486">
    <property type="entry name" value="TWITCHING MOTILITY PROTEIN PILT"/>
    <property type="match status" value="1"/>
</dbReference>
<dbReference type="GeneID" id="40829720"/>
<dbReference type="InterPro" id="IPR001482">
    <property type="entry name" value="T2SS/T4SS_dom"/>
</dbReference>
<dbReference type="Gene3D" id="3.40.50.300">
    <property type="entry name" value="P-loop containing nucleotide triphosphate hydrolases"/>
    <property type="match status" value="1"/>
</dbReference>
<dbReference type="InterPro" id="IPR050921">
    <property type="entry name" value="T4SS_GSP_E_ATPase"/>
</dbReference>
<dbReference type="STRING" id="1196353.SAMN05444921_106276"/>
<comment type="subcellular location">
    <subcellularLocation>
        <location evidence="1">Cytoplasm</location>
    </subcellularLocation>
</comment>
<keyword evidence="5" id="KW-0547">Nucleotide-binding</keyword>
<sequence>MTSVLLEAVRQRLAESGAEPTPARVAAALRAQGRLLGDAEVLGAAEELRCELVGTGPLEPLLADPAVTDVLVSAPDRVWVDRGGGLRLTDVSFPDAAAVRRLAQRLAAVAGRRLDDARPWVDARLPDGTRMHAVLPPVAVGSTCLSLRVVRPRAFSLDELTAAGTVPPGGDRLFRALIEARVSYLISGGTGCGKTTLLSTLLGLVGEHERIVLAEDSAELRPDHPHVVRLESRPANQEGAGLVTLRDLVRQALRMRPDRLVVGEVRGSEVTDLLAALNTGHDGGCGTVHANTAADVPARLEALGTAAGLDRAALHSQLAAALSVVVHLVRGRDGRRRVAELHVLERDAAGLVVTVPALRWSAAHFVRERGWERLRSLIGGAR</sequence>
<keyword evidence="4" id="KW-0963">Cytoplasm</keyword>
<dbReference type="NCBIfam" id="TIGR03819">
    <property type="entry name" value="heli_sec_ATPase"/>
    <property type="match status" value="1"/>
</dbReference>
<evidence type="ECO:0000256" key="6">
    <source>
        <dbReference type="ARBA" id="ARBA00022840"/>
    </source>
</evidence>
<accession>A0A1G9S9T7</accession>
<dbReference type="InterPro" id="IPR027417">
    <property type="entry name" value="P-loop_NTPase"/>
</dbReference>
<keyword evidence="3" id="KW-0813">Transport</keyword>
<dbReference type="PANTHER" id="PTHR30486:SF6">
    <property type="entry name" value="TYPE IV PILUS RETRACTATION ATPASE PILT"/>
    <property type="match status" value="1"/>
</dbReference>
<dbReference type="GO" id="GO:0005524">
    <property type="term" value="F:ATP binding"/>
    <property type="evidence" value="ECO:0007669"/>
    <property type="project" value="UniProtKB-KW"/>
</dbReference>
<dbReference type="OrthoDB" id="9810761at2"/>
<evidence type="ECO:0000256" key="4">
    <source>
        <dbReference type="ARBA" id="ARBA00022490"/>
    </source>
</evidence>
<dbReference type="SUPFAM" id="SSF52540">
    <property type="entry name" value="P-loop containing nucleoside triphosphate hydrolases"/>
    <property type="match status" value="1"/>
</dbReference>
<gene>
    <name evidence="9" type="ORF">SAMN05444921_106276</name>
</gene>
<comment type="similarity">
    <text evidence="2">Belongs to the GSP E family.</text>
</comment>
<dbReference type="FunFam" id="3.30.450.380:FF:000002">
    <property type="entry name" value="Secretion protein, partial"/>
    <property type="match status" value="1"/>
</dbReference>
<evidence type="ECO:0000256" key="5">
    <source>
        <dbReference type="ARBA" id="ARBA00022741"/>
    </source>
</evidence>
<organism evidence="9 10">
    <name type="scientific">Streptomyces wuyuanensis</name>
    <dbReference type="NCBI Taxonomy" id="1196353"/>
    <lineage>
        <taxon>Bacteria</taxon>
        <taxon>Bacillati</taxon>
        <taxon>Actinomycetota</taxon>
        <taxon>Actinomycetes</taxon>
        <taxon>Kitasatosporales</taxon>
        <taxon>Streptomycetaceae</taxon>
        <taxon>Streptomyces</taxon>
    </lineage>
</organism>
<evidence type="ECO:0000256" key="7">
    <source>
        <dbReference type="ARBA" id="ARBA00022971"/>
    </source>
</evidence>
<proteinExistence type="inferred from homology"/>
<dbReference type="CDD" id="cd01130">
    <property type="entry name" value="VirB11-like_ATPase"/>
    <property type="match status" value="1"/>
</dbReference>
<keyword evidence="7" id="KW-0184">Conjugation</keyword>
<dbReference type="Gene3D" id="3.30.450.380">
    <property type="match status" value="1"/>
</dbReference>
<dbReference type="GO" id="GO:0016887">
    <property type="term" value="F:ATP hydrolysis activity"/>
    <property type="evidence" value="ECO:0007669"/>
    <property type="project" value="InterPro"/>
</dbReference>
<protein>
    <submittedName>
        <fullName evidence="9">Pilus assembly protein CpaF</fullName>
    </submittedName>
</protein>
<evidence type="ECO:0000256" key="3">
    <source>
        <dbReference type="ARBA" id="ARBA00022448"/>
    </source>
</evidence>